<feature type="domain" description="DUF202" evidence="6">
    <location>
        <begin position="57"/>
        <end position="123"/>
    </location>
</feature>
<sequence>MVWGLEHPRAHEARITARGRRFEATAGRGCLHSEYMADFRNQERSLGQTRTDWAERRTALASERTFAAWGRTALSCIGVGLAATQLFGDLEPRWLLRVLTVGLVALGVLVLAFGFHSYRKSARDLESSGEHTLSLWWIGAFAVVLSALGIAGLFLVW</sequence>
<protein>
    <submittedName>
        <fullName evidence="7">DUF202 domain-containing protein</fullName>
    </submittedName>
</protein>
<comment type="caution">
    <text evidence="7">The sequence shown here is derived from an EMBL/GenBank/DDBJ whole genome shotgun (WGS) entry which is preliminary data.</text>
</comment>
<evidence type="ECO:0000256" key="5">
    <source>
        <dbReference type="SAM" id="Phobius"/>
    </source>
</evidence>
<accession>A0A5C4Y5Q2</accession>
<feature type="transmembrane region" description="Helical" evidence="5">
    <location>
        <begin position="66"/>
        <end position="88"/>
    </location>
</feature>
<organism evidence="7 8">
    <name type="scientific">Deinococcus radiopugnans ATCC 19172</name>
    <dbReference type="NCBI Taxonomy" id="585398"/>
    <lineage>
        <taxon>Bacteria</taxon>
        <taxon>Thermotogati</taxon>
        <taxon>Deinococcota</taxon>
        <taxon>Deinococci</taxon>
        <taxon>Deinococcales</taxon>
        <taxon>Deinococcaceae</taxon>
        <taxon>Deinococcus</taxon>
    </lineage>
</organism>
<keyword evidence="4 5" id="KW-0472">Membrane</keyword>
<evidence type="ECO:0000256" key="3">
    <source>
        <dbReference type="ARBA" id="ARBA00022989"/>
    </source>
</evidence>
<evidence type="ECO:0000256" key="4">
    <source>
        <dbReference type="ARBA" id="ARBA00023136"/>
    </source>
</evidence>
<evidence type="ECO:0000259" key="6">
    <source>
        <dbReference type="Pfam" id="PF02656"/>
    </source>
</evidence>
<dbReference type="GO" id="GO:0012505">
    <property type="term" value="C:endomembrane system"/>
    <property type="evidence" value="ECO:0007669"/>
    <property type="project" value="UniProtKB-SubCell"/>
</dbReference>
<comment type="subcellular location">
    <subcellularLocation>
        <location evidence="1">Endomembrane system</location>
        <topology evidence="1">Multi-pass membrane protein</topology>
    </subcellularLocation>
</comment>
<dbReference type="Pfam" id="PF02656">
    <property type="entry name" value="DUF202"/>
    <property type="match status" value="1"/>
</dbReference>
<dbReference type="AlphaFoldDB" id="A0A5C4Y5Q2"/>
<evidence type="ECO:0000256" key="2">
    <source>
        <dbReference type="ARBA" id="ARBA00022692"/>
    </source>
</evidence>
<dbReference type="Proteomes" id="UP000313988">
    <property type="component" value="Unassembled WGS sequence"/>
</dbReference>
<dbReference type="InterPro" id="IPR003807">
    <property type="entry name" value="DUF202"/>
</dbReference>
<reference evidence="7 8" key="1">
    <citation type="submission" date="2019-06" db="EMBL/GenBank/DDBJ databases">
        <title>Genome sequence of Deinococcus radiopugnans ATCC 19172.</title>
        <authorList>
            <person name="Maclea K.S."/>
            <person name="Maynard C.R."/>
        </authorList>
    </citation>
    <scope>NUCLEOTIDE SEQUENCE [LARGE SCALE GENOMIC DNA]</scope>
    <source>
        <strain evidence="7 8">ATCC 19172</strain>
    </source>
</reference>
<keyword evidence="3 5" id="KW-1133">Transmembrane helix</keyword>
<name>A0A5C4Y5Q2_9DEIO</name>
<dbReference type="EMBL" id="VDMO01000009">
    <property type="protein sequence ID" value="TNM71176.1"/>
    <property type="molecule type" value="Genomic_DNA"/>
</dbReference>
<evidence type="ECO:0000313" key="8">
    <source>
        <dbReference type="Proteomes" id="UP000313988"/>
    </source>
</evidence>
<keyword evidence="2 5" id="KW-0812">Transmembrane</keyword>
<feature type="transmembrane region" description="Helical" evidence="5">
    <location>
        <begin position="94"/>
        <end position="115"/>
    </location>
</feature>
<gene>
    <name evidence="7" type="ORF">FHR04_10130</name>
</gene>
<proteinExistence type="predicted"/>
<evidence type="ECO:0000313" key="7">
    <source>
        <dbReference type="EMBL" id="TNM71176.1"/>
    </source>
</evidence>
<feature type="transmembrane region" description="Helical" evidence="5">
    <location>
        <begin position="135"/>
        <end position="156"/>
    </location>
</feature>
<evidence type="ECO:0000256" key="1">
    <source>
        <dbReference type="ARBA" id="ARBA00004127"/>
    </source>
</evidence>
<dbReference type="OrthoDB" id="582337at2"/>